<name>A0A972H1F0_9BACL</name>
<keyword evidence="1" id="KW-0805">Transcription regulation</keyword>
<dbReference type="SMART" id="SM00342">
    <property type="entry name" value="HTH_ARAC"/>
    <property type="match status" value="1"/>
</dbReference>
<comment type="caution">
    <text evidence="5">The sequence shown here is derived from an EMBL/GenBank/DDBJ whole genome shotgun (WGS) entry which is preliminary data.</text>
</comment>
<dbReference type="InterPro" id="IPR013096">
    <property type="entry name" value="Cupin_2"/>
</dbReference>
<reference evidence="5" key="1">
    <citation type="submission" date="2019-10" db="EMBL/GenBank/DDBJ databases">
        <title>Description of Paenibacillus glebae sp. nov.</title>
        <authorList>
            <person name="Carlier A."/>
            <person name="Qi S."/>
        </authorList>
    </citation>
    <scope>NUCLEOTIDE SEQUENCE</scope>
    <source>
        <strain evidence="5">LMG 31456</strain>
    </source>
</reference>
<dbReference type="InterPro" id="IPR014710">
    <property type="entry name" value="RmlC-like_jellyroll"/>
</dbReference>
<dbReference type="SUPFAM" id="SSF51215">
    <property type="entry name" value="Regulatory protein AraC"/>
    <property type="match status" value="1"/>
</dbReference>
<dbReference type="PROSITE" id="PS01124">
    <property type="entry name" value="HTH_ARAC_FAMILY_2"/>
    <property type="match status" value="1"/>
</dbReference>
<accession>A0A972H1F0</accession>
<sequence length="284" mass="33812">MQPFNEKIIYENPLVPMKIYLKKREVSWNDWHYHKQIELLYIVNGKMDVLVDRQKYTLHNDDVVLIGANQLHRDYSYTSEYIVFHFDPLQYFDPSTLTYMNLFSGINVALNELNYIFYENPEAKRTVSQCIVDIYREAIDKNYGYDMAISLHIRRMLLALLRSDRQQVLSSNNHVGLDRLKSVMDYIENHFTEKITVTEASSIANISYSYFATYFKKVIGMTFVDYVNYHRIKLAERILLTEDISVEQIGEKIGMENTGHFYKMFRKFNQCSPNDFRKKMTDFH</sequence>
<dbReference type="RefSeq" id="WP_171652675.1">
    <property type="nucleotide sequence ID" value="NZ_WHOD01000056.1"/>
</dbReference>
<dbReference type="Gene3D" id="1.10.10.60">
    <property type="entry name" value="Homeodomain-like"/>
    <property type="match status" value="2"/>
</dbReference>
<evidence type="ECO:0000256" key="2">
    <source>
        <dbReference type="ARBA" id="ARBA00023125"/>
    </source>
</evidence>
<gene>
    <name evidence="5" type="ORF">GC093_14695</name>
</gene>
<evidence type="ECO:0000313" key="6">
    <source>
        <dbReference type="Proteomes" id="UP000641588"/>
    </source>
</evidence>
<dbReference type="InterPro" id="IPR009057">
    <property type="entry name" value="Homeodomain-like_sf"/>
</dbReference>
<dbReference type="AlphaFoldDB" id="A0A972H1F0"/>
<organism evidence="5 6">
    <name type="scientific">Paenibacillus foliorum</name>
    <dbReference type="NCBI Taxonomy" id="2654974"/>
    <lineage>
        <taxon>Bacteria</taxon>
        <taxon>Bacillati</taxon>
        <taxon>Bacillota</taxon>
        <taxon>Bacilli</taxon>
        <taxon>Bacillales</taxon>
        <taxon>Paenibacillaceae</taxon>
        <taxon>Paenibacillus</taxon>
    </lineage>
</organism>
<keyword evidence="2" id="KW-0238">DNA-binding</keyword>
<dbReference type="SUPFAM" id="SSF46689">
    <property type="entry name" value="Homeodomain-like"/>
    <property type="match status" value="2"/>
</dbReference>
<keyword evidence="3" id="KW-0804">Transcription</keyword>
<dbReference type="Gene3D" id="2.60.120.10">
    <property type="entry name" value="Jelly Rolls"/>
    <property type="match status" value="1"/>
</dbReference>
<protein>
    <submittedName>
        <fullName evidence="5">Helix-turn-helix domain-containing protein</fullName>
    </submittedName>
</protein>
<dbReference type="InterPro" id="IPR018062">
    <property type="entry name" value="HTH_AraC-typ_CS"/>
</dbReference>
<dbReference type="Proteomes" id="UP000641588">
    <property type="component" value="Unassembled WGS sequence"/>
</dbReference>
<evidence type="ECO:0000256" key="1">
    <source>
        <dbReference type="ARBA" id="ARBA00023015"/>
    </source>
</evidence>
<dbReference type="PROSITE" id="PS00041">
    <property type="entry name" value="HTH_ARAC_FAMILY_1"/>
    <property type="match status" value="1"/>
</dbReference>
<dbReference type="EMBL" id="WHOD01000056">
    <property type="protein sequence ID" value="NOU94456.1"/>
    <property type="molecule type" value="Genomic_DNA"/>
</dbReference>
<dbReference type="Pfam" id="PF07883">
    <property type="entry name" value="Cupin_2"/>
    <property type="match status" value="1"/>
</dbReference>
<dbReference type="PANTHER" id="PTHR43280:SF28">
    <property type="entry name" value="HTH-TYPE TRANSCRIPTIONAL ACTIVATOR RHAS"/>
    <property type="match status" value="1"/>
</dbReference>
<evidence type="ECO:0000256" key="3">
    <source>
        <dbReference type="ARBA" id="ARBA00023163"/>
    </source>
</evidence>
<dbReference type="InterPro" id="IPR037923">
    <property type="entry name" value="HTH-like"/>
</dbReference>
<keyword evidence="6" id="KW-1185">Reference proteome</keyword>
<evidence type="ECO:0000259" key="4">
    <source>
        <dbReference type="PROSITE" id="PS01124"/>
    </source>
</evidence>
<dbReference type="InterPro" id="IPR018060">
    <property type="entry name" value="HTH_AraC"/>
</dbReference>
<dbReference type="PANTHER" id="PTHR43280">
    <property type="entry name" value="ARAC-FAMILY TRANSCRIPTIONAL REGULATOR"/>
    <property type="match status" value="1"/>
</dbReference>
<dbReference type="GO" id="GO:0043565">
    <property type="term" value="F:sequence-specific DNA binding"/>
    <property type="evidence" value="ECO:0007669"/>
    <property type="project" value="InterPro"/>
</dbReference>
<proteinExistence type="predicted"/>
<evidence type="ECO:0000313" key="5">
    <source>
        <dbReference type="EMBL" id="NOU94456.1"/>
    </source>
</evidence>
<dbReference type="GO" id="GO:0003700">
    <property type="term" value="F:DNA-binding transcription factor activity"/>
    <property type="evidence" value="ECO:0007669"/>
    <property type="project" value="InterPro"/>
</dbReference>
<dbReference type="Pfam" id="PF12833">
    <property type="entry name" value="HTH_18"/>
    <property type="match status" value="1"/>
</dbReference>
<feature type="domain" description="HTH araC/xylS-type" evidence="4">
    <location>
        <begin position="181"/>
        <end position="279"/>
    </location>
</feature>